<keyword evidence="4 7" id="KW-0479">Metal-binding</keyword>
<evidence type="ECO:0000256" key="3">
    <source>
        <dbReference type="ARBA" id="ARBA00011956"/>
    </source>
</evidence>
<dbReference type="Proteomes" id="UP000538292">
    <property type="component" value="Unassembled WGS sequence"/>
</dbReference>
<evidence type="ECO:0000256" key="9">
    <source>
        <dbReference type="PIRSR" id="PIRSR036894-2"/>
    </source>
</evidence>
<comment type="similarity">
    <text evidence="2 7">Belongs to the mannose-6-phosphate isomerase type 1 family.</text>
</comment>
<dbReference type="InterPro" id="IPR014628">
    <property type="entry name" value="Man6P_isomerase_Firm_short"/>
</dbReference>
<comment type="caution">
    <text evidence="12">The sequence shown here is derived from an EMBL/GenBank/DDBJ whole genome shotgun (WGS) entry which is preliminary data.</text>
</comment>
<accession>A0A7W1XQ42</accession>
<feature type="binding site" evidence="8">
    <location>
        <position position="114"/>
    </location>
    <ligand>
        <name>Zn(2+)</name>
        <dbReference type="ChEBI" id="CHEBI:29105"/>
    </ligand>
</feature>
<dbReference type="GO" id="GO:0008270">
    <property type="term" value="F:zinc ion binding"/>
    <property type="evidence" value="ECO:0007669"/>
    <property type="project" value="UniProtKB-UniRule"/>
</dbReference>
<gene>
    <name evidence="12" type="primary">manA</name>
    <name evidence="12" type="ORF">H2C83_01970</name>
</gene>
<dbReference type="InterPro" id="IPR046457">
    <property type="entry name" value="PMI_typeI_cat"/>
</dbReference>
<dbReference type="InterPro" id="IPR051804">
    <property type="entry name" value="Carb_Metab_Reg_Kinase/Isom"/>
</dbReference>
<dbReference type="InterPro" id="IPR011051">
    <property type="entry name" value="RmlC_Cupin_sf"/>
</dbReference>
<dbReference type="SUPFAM" id="SSF51182">
    <property type="entry name" value="RmlC-like cupins"/>
    <property type="match status" value="1"/>
</dbReference>
<protein>
    <recommendedName>
        <fullName evidence="3 7">Mannose-6-phosphate isomerase</fullName>
        <ecNumber evidence="3 7">5.3.1.8</ecNumber>
    </recommendedName>
</protein>
<dbReference type="PANTHER" id="PTHR42742:SF3">
    <property type="entry name" value="FRUCTOKINASE"/>
    <property type="match status" value="1"/>
</dbReference>
<feature type="domain" description="Phosphomannose isomerase type I catalytic" evidence="10">
    <location>
        <begin position="5"/>
        <end position="104"/>
    </location>
</feature>
<proteinExistence type="inferred from homology"/>
<feature type="binding site" evidence="8">
    <location>
        <position position="96"/>
    </location>
    <ligand>
        <name>Zn(2+)</name>
        <dbReference type="ChEBI" id="CHEBI:29105"/>
    </ligand>
</feature>
<sequence length="314" mass="36016">MEPLFLQPVFKERIWGGTALRETFGYQIPSARTGECWAISAHPNGQNLVKNGQYRGKTLAELWENHQELFGHHSGKTFPLLTKILDASTDLSVQVHPDESYANEHEHGEHGKTECWYILDCQEGAEIIYGHHARSRKELKQMIEQNRWEDLLRRIPVKPGDFFYVPSRTVHALGAGTLVLETQQSSDVTYRLYDYDRARPDGKKRELHIDKALDVITVPHRENPVRPRTFARDGANITTFVESKWFTVEKWEINATVRISRLHSFQLASVIGGEGHLKTALKTYPLSKGEHFILPYQMGKFEISGNLTMILSRP</sequence>
<evidence type="ECO:0000259" key="10">
    <source>
        <dbReference type="Pfam" id="PF20511"/>
    </source>
</evidence>
<evidence type="ECO:0000256" key="2">
    <source>
        <dbReference type="ARBA" id="ARBA00010772"/>
    </source>
</evidence>
<evidence type="ECO:0000313" key="13">
    <source>
        <dbReference type="Proteomes" id="UP000538292"/>
    </source>
</evidence>
<dbReference type="GO" id="GO:0005975">
    <property type="term" value="P:carbohydrate metabolic process"/>
    <property type="evidence" value="ECO:0007669"/>
    <property type="project" value="UniProtKB-UniRule"/>
</dbReference>
<dbReference type="PIRSF" id="PIRSF036894">
    <property type="entry name" value="PMI_Firm_short"/>
    <property type="match status" value="1"/>
</dbReference>
<keyword evidence="5 7" id="KW-0862">Zinc</keyword>
<feature type="active site" evidence="9">
    <location>
        <position position="191"/>
    </location>
</feature>
<dbReference type="InterPro" id="IPR049071">
    <property type="entry name" value="MPI_cupin_dom"/>
</dbReference>
<dbReference type="InterPro" id="IPR014710">
    <property type="entry name" value="RmlC-like_jellyroll"/>
</dbReference>
<dbReference type="EC" id="5.3.1.8" evidence="3 7"/>
<feature type="domain" description="Mannose-6-phosphate isomerase cupin" evidence="11">
    <location>
        <begin position="236"/>
        <end position="313"/>
    </location>
</feature>
<evidence type="ECO:0000256" key="5">
    <source>
        <dbReference type="ARBA" id="ARBA00022833"/>
    </source>
</evidence>
<dbReference type="Pfam" id="PF20511">
    <property type="entry name" value="PMI_typeI_cat"/>
    <property type="match status" value="1"/>
</dbReference>
<evidence type="ECO:0000256" key="1">
    <source>
        <dbReference type="ARBA" id="ARBA00000757"/>
    </source>
</evidence>
<evidence type="ECO:0000256" key="6">
    <source>
        <dbReference type="ARBA" id="ARBA00023235"/>
    </source>
</evidence>
<dbReference type="InterPro" id="IPR001250">
    <property type="entry name" value="Man6P_Isoase-1"/>
</dbReference>
<dbReference type="Gene3D" id="2.60.120.10">
    <property type="entry name" value="Jelly Rolls"/>
    <property type="match status" value="2"/>
</dbReference>
<dbReference type="PANTHER" id="PTHR42742">
    <property type="entry name" value="TRANSCRIPTIONAL REPRESSOR MPRA"/>
    <property type="match status" value="1"/>
</dbReference>
<feature type="binding site" evidence="8">
    <location>
        <position position="171"/>
    </location>
    <ligand>
        <name>Zn(2+)</name>
        <dbReference type="ChEBI" id="CHEBI:29105"/>
    </ligand>
</feature>
<keyword evidence="13" id="KW-1185">Reference proteome</keyword>
<evidence type="ECO:0000256" key="7">
    <source>
        <dbReference type="PIRNR" id="PIRNR036894"/>
    </source>
</evidence>
<evidence type="ECO:0000256" key="8">
    <source>
        <dbReference type="PIRSR" id="PIRSR036894-1"/>
    </source>
</evidence>
<dbReference type="EMBL" id="JACEOL010000004">
    <property type="protein sequence ID" value="MBA4601112.1"/>
    <property type="molecule type" value="Genomic_DNA"/>
</dbReference>
<evidence type="ECO:0000313" key="12">
    <source>
        <dbReference type="EMBL" id="MBA4601112.1"/>
    </source>
</evidence>
<keyword evidence="6 7" id="KW-0413">Isomerase</keyword>
<dbReference type="GO" id="GO:0004476">
    <property type="term" value="F:mannose-6-phosphate isomerase activity"/>
    <property type="evidence" value="ECO:0007669"/>
    <property type="project" value="UniProtKB-UniRule"/>
</dbReference>
<dbReference type="NCBIfam" id="TIGR00218">
    <property type="entry name" value="manA"/>
    <property type="match status" value="1"/>
</dbReference>
<dbReference type="CDD" id="cd07010">
    <property type="entry name" value="cupin_PMI_type_I_N_bac"/>
    <property type="match status" value="1"/>
</dbReference>
<comment type="cofactor">
    <cofactor evidence="8">
        <name>Zn(2+)</name>
        <dbReference type="ChEBI" id="CHEBI:29105"/>
    </cofactor>
    <text evidence="8">Binds 1 zinc ion per subunit.</text>
</comment>
<name>A0A7W1XQ42_9BACL</name>
<organism evidence="12 13">
    <name type="scientific">Thermoactinomyces mirandus</name>
    <dbReference type="NCBI Taxonomy" id="2756294"/>
    <lineage>
        <taxon>Bacteria</taxon>
        <taxon>Bacillati</taxon>
        <taxon>Bacillota</taxon>
        <taxon>Bacilli</taxon>
        <taxon>Bacillales</taxon>
        <taxon>Thermoactinomycetaceae</taxon>
        <taxon>Thermoactinomyces</taxon>
    </lineage>
</organism>
<evidence type="ECO:0000256" key="4">
    <source>
        <dbReference type="ARBA" id="ARBA00022723"/>
    </source>
</evidence>
<dbReference type="Pfam" id="PF21621">
    <property type="entry name" value="MPI_cupin_dom"/>
    <property type="match status" value="1"/>
</dbReference>
<dbReference type="AlphaFoldDB" id="A0A7W1XQ42"/>
<evidence type="ECO:0000259" key="11">
    <source>
        <dbReference type="Pfam" id="PF21621"/>
    </source>
</evidence>
<comment type="catalytic activity">
    <reaction evidence="1 7">
        <text>D-mannose 6-phosphate = D-fructose 6-phosphate</text>
        <dbReference type="Rhea" id="RHEA:12356"/>
        <dbReference type="ChEBI" id="CHEBI:58735"/>
        <dbReference type="ChEBI" id="CHEBI:61527"/>
        <dbReference type="EC" id="5.3.1.8"/>
    </reaction>
</comment>
<reference evidence="12 13" key="1">
    <citation type="submission" date="2020-07" db="EMBL/GenBank/DDBJ databases">
        <title>Thermoactinomyces phylogeny.</title>
        <authorList>
            <person name="Dunlap C."/>
        </authorList>
    </citation>
    <scope>NUCLEOTIDE SEQUENCE [LARGE SCALE GENOMIC DNA]</scope>
    <source>
        <strain evidence="12 13">AMNI-1</strain>
    </source>
</reference>